<evidence type="ECO:0000313" key="3">
    <source>
        <dbReference type="EnsemblMetazoa" id="ISCW014385-PA"/>
    </source>
</evidence>
<dbReference type="Gene3D" id="1.20.1730.10">
    <property type="entry name" value="Sodium/glucose cotransporter"/>
    <property type="match status" value="1"/>
</dbReference>
<keyword evidence="4" id="KW-1185">Reference proteome</keyword>
<dbReference type="AlphaFoldDB" id="B7QKJ9"/>
<dbReference type="VEuPathDB" id="VectorBase:ISCI014385"/>
<evidence type="ECO:0000313" key="4">
    <source>
        <dbReference type="Proteomes" id="UP000001555"/>
    </source>
</evidence>
<dbReference type="InParanoid" id="B7QKJ9"/>
<protein>
    <submittedName>
        <fullName evidence="2 3">Uncharacterized protein</fullName>
    </submittedName>
</protein>
<reference evidence="2 4" key="1">
    <citation type="submission" date="2008-03" db="EMBL/GenBank/DDBJ databases">
        <title>Annotation of Ixodes scapularis.</title>
        <authorList>
            <consortium name="Ixodes scapularis Genome Project Consortium"/>
            <person name="Caler E."/>
            <person name="Hannick L.I."/>
            <person name="Bidwell S."/>
            <person name="Joardar V."/>
            <person name="Thiagarajan M."/>
            <person name="Amedeo P."/>
            <person name="Galinsky K.J."/>
            <person name="Schobel S."/>
            <person name="Inman J."/>
            <person name="Hostetler J."/>
            <person name="Miller J."/>
            <person name="Hammond M."/>
            <person name="Megy K."/>
            <person name="Lawson D."/>
            <person name="Kodira C."/>
            <person name="Sutton G."/>
            <person name="Meyer J."/>
            <person name="Hill C.A."/>
            <person name="Birren B."/>
            <person name="Nene V."/>
            <person name="Collins F."/>
            <person name="Alarcon-Chaidez F."/>
            <person name="Wikel S."/>
            <person name="Strausberg R."/>
        </authorList>
    </citation>
    <scope>NUCLEOTIDE SEQUENCE [LARGE SCALE GENOMIC DNA]</scope>
    <source>
        <strain evidence="4">Wikel</strain>
        <strain evidence="2">Wikel colony</strain>
    </source>
</reference>
<evidence type="ECO:0000313" key="2">
    <source>
        <dbReference type="EMBL" id="EEC19371.1"/>
    </source>
</evidence>
<evidence type="ECO:0000256" key="1">
    <source>
        <dbReference type="SAM" id="Phobius"/>
    </source>
</evidence>
<dbReference type="Proteomes" id="UP000001555">
    <property type="component" value="Unassembled WGS sequence"/>
</dbReference>
<dbReference type="EMBL" id="DS960353">
    <property type="protein sequence ID" value="EEC19371.1"/>
    <property type="molecule type" value="Genomic_DNA"/>
</dbReference>
<keyword evidence="1" id="KW-1133">Transmembrane helix</keyword>
<gene>
    <name evidence="2" type="ORF">IscW_ISCW014385</name>
</gene>
<dbReference type="HOGENOM" id="CLU_2963371_0_0_1"/>
<proteinExistence type="predicted"/>
<dbReference type="VEuPathDB" id="VectorBase:ISCW014385"/>
<dbReference type="EnsemblMetazoa" id="ISCW014385-RA">
    <property type="protein sequence ID" value="ISCW014385-PA"/>
    <property type="gene ID" value="ISCW014385"/>
</dbReference>
<dbReference type="EMBL" id="ABJB010270723">
    <property type="status" value="NOT_ANNOTATED_CDS"/>
    <property type="molecule type" value="Genomic_DNA"/>
</dbReference>
<feature type="transmembrane region" description="Helical" evidence="1">
    <location>
        <begin position="23"/>
        <end position="40"/>
    </location>
</feature>
<organism>
    <name type="scientific">Ixodes scapularis</name>
    <name type="common">Black-legged tick</name>
    <name type="synonym">Deer tick</name>
    <dbReference type="NCBI Taxonomy" id="6945"/>
    <lineage>
        <taxon>Eukaryota</taxon>
        <taxon>Metazoa</taxon>
        <taxon>Ecdysozoa</taxon>
        <taxon>Arthropoda</taxon>
        <taxon>Chelicerata</taxon>
        <taxon>Arachnida</taxon>
        <taxon>Acari</taxon>
        <taxon>Parasitiformes</taxon>
        <taxon>Ixodida</taxon>
        <taxon>Ixodoidea</taxon>
        <taxon>Ixodidae</taxon>
        <taxon>Ixodinae</taxon>
        <taxon>Ixodes</taxon>
    </lineage>
</organism>
<accession>B7QKJ9</accession>
<reference evidence="3" key="2">
    <citation type="submission" date="2020-05" db="UniProtKB">
        <authorList>
            <consortium name="EnsemblMetazoa"/>
        </authorList>
    </citation>
    <scope>IDENTIFICATION</scope>
    <source>
        <strain evidence="3">wikel</strain>
    </source>
</reference>
<keyword evidence="1" id="KW-0472">Membrane</keyword>
<sequence length="59" mass="7010">MSDFDIRPYMFEYSFDLTKEENVWAYVFGMMTMMLTRAGMDQMSAQRFLAARTLAHAQR</sequence>
<dbReference type="InterPro" id="IPR038377">
    <property type="entry name" value="Na/Glc_symporter_sf"/>
</dbReference>
<name>B7QKJ9_IXOSC</name>
<keyword evidence="1" id="KW-0812">Transmembrane</keyword>
<dbReference type="PaxDb" id="6945-B7QKJ9"/>